<keyword evidence="5" id="KW-1185">Reference proteome</keyword>
<evidence type="ECO:0000256" key="1">
    <source>
        <dbReference type="ARBA" id="ARBA00022614"/>
    </source>
</evidence>
<dbReference type="RefSeq" id="WP_274049494.1">
    <property type="nucleotide sequence ID" value="NZ_CP059693.1"/>
</dbReference>
<dbReference type="Gene3D" id="2.60.40.2390">
    <property type="match status" value="1"/>
</dbReference>
<organism evidence="4 5">
    <name type="scientific">Thalassomonas haliotis</name>
    <dbReference type="NCBI Taxonomy" id="485448"/>
    <lineage>
        <taxon>Bacteria</taxon>
        <taxon>Pseudomonadati</taxon>
        <taxon>Pseudomonadota</taxon>
        <taxon>Gammaproteobacteria</taxon>
        <taxon>Alteromonadales</taxon>
        <taxon>Colwelliaceae</taxon>
        <taxon>Thalassomonas</taxon>
    </lineage>
</organism>
<dbReference type="PANTHER" id="PTHR47566">
    <property type="match status" value="1"/>
</dbReference>
<evidence type="ECO:0000256" key="3">
    <source>
        <dbReference type="SAM" id="SignalP"/>
    </source>
</evidence>
<dbReference type="InterPro" id="IPR032675">
    <property type="entry name" value="LRR_dom_sf"/>
</dbReference>
<dbReference type="SUPFAM" id="SSF52058">
    <property type="entry name" value="L domain-like"/>
    <property type="match status" value="1"/>
</dbReference>
<keyword evidence="2" id="KW-0677">Repeat</keyword>
<name>A0ABY7V790_9GAMM</name>
<gene>
    <name evidence="4" type="ORF">H3N35_14470</name>
</gene>
<dbReference type="InterPro" id="IPR052574">
    <property type="entry name" value="CDIRP"/>
</dbReference>
<proteinExistence type="predicted"/>
<evidence type="ECO:0000256" key="2">
    <source>
        <dbReference type="ARBA" id="ARBA00022737"/>
    </source>
</evidence>
<keyword evidence="1" id="KW-0433">Leucine-rich repeat</keyword>
<dbReference type="PANTHER" id="PTHR47566:SF1">
    <property type="entry name" value="PROTEIN NUD1"/>
    <property type="match status" value="1"/>
</dbReference>
<evidence type="ECO:0000313" key="5">
    <source>
        <dbReference type="Proteomes" id="UP001215231"/>
    </source>
</evidence>
<accession>A0ABY7V790</accession>
<feature type="chain" id="PRO_5046565949" evidence="3">
    <location>
        <begin position="25"/>
        <end position="578"/>
    </location>
</feature>
<feature type="signal peptide" evidence="3">
    <location>
        <begin position="1"/>
        <end position="24"/>
    </location>
</feature>
<sequence>MSYRKVKLSLVTSLLATVSSCALIAPETVDELAFKDASFAACVKKANQPRLAEIQELECANKGIISVDEIKYMPELEQLNLYNNQLKAIDIRNNPKLTRLVLGKNKIASIDLSRNTGLTMLNVSENPLNILDVSENKALKRLYAYKIPLSQIDVTKLEQLEDLGLSRHKLTALDLSHNPHLSMLNLSTGTLAKLDLSANPALKLVFLGGNRLEGIDFSNNPEITRLNVRNNHLTELDVSGLTELVSLKGDYNRLSTIDLGDKPSLETLELNNNQLVSLDLTEAPGLSKLVAFNNPLGRLRLPADEQITTLSIEGTPYALSEAGSSEEDKGIEQLFAPRVNILESGLIIKQGAGQKVTPGLLVKPKLGQYIGFTYGVDVPKDAGRLSNQVQFPITIRMTHPELTNPKNNHKFSESQWTDTMFKNNTNLAWWYFGEDYELAEGRWKLDILYRDSVIASRSYLLIDPNKAEEERDEDTRQALLMHQLVLNGEQTMCADAKFRGCLDFQSQQTCVASLTTYKDSCRKKSFHHLRVKANQVPTAEQLRSYFSYYTACMSTNYIKQQPAISADQVTDCLLEDGE</sequence>
<keyword evidence="3" id="KW-0732">Signal</keyword>
<dbReference type="Gene3D" id="3.80.10.10">
    <property type="entry name" value="Ribonuclease Inhibitor"/>
    <property type="match status" value="1"/>
</dbReference>
<dbReference type="PROSITE" id="PS51257">
    <property type="entry name" value="PROKAR_LIPOPROTEIN"/>
    <property type="match status" value="1"/>
</dbReference>
<dbReference type="EMBL" id="CP059693">
    <property type="protein sequence ID" value="WDE09542.1"/>
    <property type="molecule type" value="Genomic_DNA"/>
</dbReference>
<dbReference type="Proteomes" id="UP001215231">
    <property type="component" value="Chromosome"/>
</dbReference>
<protein>
    <submittedName>
        <fullName evidence="4">DUF3859 domain-containing protein</fullName>
    </submittedName>
</protein>
<reference evidence="4 5" key="1">
    <citation type="journal article" date="2022" name="Mar. Drugs">
        <title>Bioassay-Guided Fractionation Leads to the Detection of Cholic Acid Generated by the Rare Thalassomonas sp.</title>
        <authorList>
            <person name="Pheiffer F."/>
            <person name="Schneider Y.K."/>
            <person name="Hansen E.H."/>
            <person name="Andersen J.H."/>
            <person name="Isaksson J."/>
            <person name="Busche T."/>
            <person name="R C."/>
            <person name="Kalinowski J."/>
            <person name="Zyl L.V."/>
            <person name="Trindade M."/>
        </authorList>
    </citation>
    <scope>NUCLEOTIDE SEQUENCE [LARGE SCALE GENOMIC DNA]</scope>
    <source>
        <strain evidence="4 5">A5K-61T</strain>
    </source>
</reference>
<evidence type="ECO:0000313" key="4">
    <source>
        <dbReference type="EMBL" id="WDE09542.1"/>
    </source>
</evidence>